<dbReference type="PANTHER" id="PTHR31915">
    <property type="entry name" value="SKICH DOMAIN-CONTAINING PROTEIN"/>
    <property type="match status" value="1"/>
</dbReference>
<feature type="coiled-coil region" evidence="2">
    <location>
        <begin position="375"/>
        <end position="497"/>
    </location>
</feature>
<sequence>NSPRESAMEAEGAEMQDTVQTDSGQDGPPTSLNPTSSENFSQVGWQNTKEYYTWVSLSTSVENQVLFKAYYLPKDDEDYQFCYVDQNGDVRGVSIPFQFKEDDKENEIVIVATVEEIENMNEQNKQLKDMLCQVKNLEEEKEALRRNNQELDLQLYKVHDLETEFEQKDMELKKLKAENKQLQDWQIKVKNLEAENESWLRKNQESELLLKKVQDLDKELKQKMMDLEKIEAENKQLQSENEVKLQAIQNLSALSNNFKEEVTKLTAKLEKVQTSTLESDKRQKEEFQRSLKEEKGKLLDLESNLTKTSTMLKRAEDNVSKLKQQLALQQKEFATKDEEIKKLHLNITHLQANEVKLKDNFEEHVRIITNEKKAKTDLEQIVNRQEMKVFDLENKIRELQTNLRSAQECKISMEQKLAKEQDEDRKNKELIAGLRSIIELREEEVTDLKETIEDEDRKNKELIAGLRSIIELREEEVTDLKETIERKQEEVDHLNARLLQERYSASLPFSMSQTPGLVYGNPYPG</sequence>
<keyword evidence="6" id="KW-1185">Reference proteome</keyword>
<accession>A0A2G9P8Y8</accession>
<feature type="region of interest" description="Disordered" evidence="3">
    <location>
        <begin position="1"/>
        <end position="40"/>
    </location>
</feature>
<dbReference type="Gene3D" id="2.60.40.2840">
    <property type="match status" value="1"/>
</dbReference>
<keyword evidence="1 2" id="KW-0175">Coiled coil</keyword>
<dbReference type="InterPro" id="IPR051002">
    <property type="entry name" value="UBA_autophagy_assoc_protein"/>
</dbReference>
<evidence type="ECO:0000313" key="5">
    <source>
        <dbReference type="EMBL" id="PIN99392.1"/>
    </source>
</evidence>
<name>A0A2G9P8Y8_AQUCT</name>
<evidence type="ECO:0000256" key="1">
    <source>
        <dbReference type="ARBA" id="ARBA00023054"/>
    </source>
</evidence>
<evidence type="ECO:0000313" key="6">
    <source>
        <dbReference type="Proteomes" id="UP000228934"/>
    </source>
</evidence>
<dbReference type="Proteomes" id="UP000228934">
    <property type="component" value="Unassembled WGS sequence"/>
</dbReference>
<evidence type="ECO:0000256" key="2">
    <source>
        <dbReference type="SAM" id="Coils"/>
    </source>
</evidence>
<feature type="non-terminal residue" evidence="5">
    <location>
        <position position="1"/>
    </location>
</feature>
<dbReference type="InterPro" id="IPR041611">
    <property type="entry name" value="SKICH"/>
</dbReference>
<evidence type="ECO:0000259" key="4">
    <source>
        <dbReference type="Pfam" id="PF17751"/>
    </source>
</evidence>
<feature type="compositionally biased region" description="Polar residues" evidence="3">
    <location>
        <begin position="17"/>
        <end position="40"/>
    </location>
</feature>
<dbReference type="AlphaFoldDB" id="A0A2G9P8Y8"/>
<gene>
    <name evidence="5" type="ORF">AB205_0121070</name>
</gene>
<dbReference type="OrthoDB" id="10015001at2759"/>
<proteinExistence type="predicted"/>
<feature type="domain" description="SKICH" evidence="4">
    <location>
        <begin position="42"/>
        <end position="99"/>
    </location>
</feature>
<protein>
    <recommendedName>
        <fullName evidence="4">SKICH domain-containing protein</fullName>
    </recommendedName>
</protein>
<dbReference type="PANTHER" id="PTHR31915:SF6">
    <property type="entry name" value="SKICH DOMAIN-CONTAINING PROTEIN"/>
    <property type="match status" value="1"/>
</dbReference>
<feature type="non-terminal residue" evidence="5">
    <location>
        <position position="525"/>
    </location>
</feature>
<reference evidence="6" key="1">
    <citation type="journal article" date="2017" name="Nat. Commun.">
        <title>The North American bullfrog draft genome provides insight into hormonal regulation of long noncoding RNA.</title>
        <authorList>
            <person name="Hammond S.A."/>
            <person name="Warren R.L."/>
            <person name="Vandervalk B.P."/>
            <person name="Kucuk E."/>
            <person name="Khan H."/>
            <person name="Gibb E.A."/>
            <person name="Pandoh P."/>
            <person name="Kirk H."/>
            <person name="Zhao Y."/>
            <person name="Jones M."/>
            <person name="Mungall A.J."/>
            <person name="Coope R."/>
            <person name="Pleasance S."/>
            <person name="Moore R.A."/>
            <person name="Holt R.A."/>
            <person name="Round J.M."/>
            <person name="Ohora S."/>
            <person name="Walle B.V."/>
            <person name="Veldhoen N."/>
            <person name="Helbing C.C."/>
            <person name="Birol I."/>
        </authorList>
    </citation>
    <scope>NUCLEOTIDE SEQUENCE [LARGE SCALE GENOMIC DNA]</scope>
</reference>
<organism evidence="5 6">
    <name type="scientific">Aquarana catesbeiana</name>
    <name type="common">American bullfrog</name>
    <name type="synonym">Rana catesbeiana</name>
    <dbReference type="NCBI Taxonomy" id="8400"/>
    <lineage>
        <taxon>Eukaryota</taxon>
        <taxon>Metazoa</taxon>
        <taxon>Chordata</taxon>
        <taxon>Craniata</taxon>
        <taxon>Vertebrata</taxon>
        <taxon>Euteleostomi</taxon>
        <taxon>Amphibia</taxon>
        <taxon>Batrachia</taxon>
        <taxon>Anura</taxon>
        <taxon>Neobatrachia</taxon>
        <taxon>Ranoidea</taxon>
        <taxon>Ranidae</taxon>
        <taxon>Aquarana</taxon>
    </lineage>
</organism>
<dbReference type="Pfam" id="PF17751">
    <property type="entry name" value="SKICH"/>
    <property type="match status" value="1"/>
</dbReference>
<feature type="coiled-coil region" evidence="2">
    <location>
        <begin position="110"/>
        <end position="339"/>
    </location>
</feature>
<evidence type="ECO:0000256" key="3">
    <source>
        <dbReference type="SAM" id="MobiDB-lite"/>
    </source>
</evidence>
<dbReference type="EMBL" id="KV922449">
    <property type="protein sequence ID" value="PIN99392.1"/>
    <property type="molecule type" value="Genomic_DNA"/>
</dbReference>